<dbReference type="AlphaFoldDB" id="X0VCG9"/>
<dbReference type="EMBL" id="BARS01017493">
    <property type="protein sequence ID" value="GAF98280.1"/>
    <property type="molecule type" value="Genomic_DNA"/>
</dbReference>
<dbReference type="GO" id="GO:0005524">
    <property type="term" value="F:ATP binding"/>
    <property type="evidence" value="ECO:0007669"/>
    <property type="project" value="InterPro"/>
</dbReference>
<sequence length="175" mass="19467">KRLVEAGRDVIILLDGITRLTRAYNLAMPPSGRTLSGGIDSVALYPPKRFFGAARNTEEGGSLTIIATCLVDTGSRMDELIYEEFKGTGNMELHLDRRLADKRIFPAIDILHSGTRREELLLDESTLKQVWLLRRMVGMLAEDSANDAEATARLIDRLAKTQTNAEFLSTLSKDM</sequence>
<dbReference type="Gene3D" id="3.40.50.300">
    <property type="entry name" value="P-loop containing nucleotide triphosphate hydrolases"/>
    <property type="match status" value="1"/>
</dbReference>
<dbReference type="PANTHER" id="PTHR46425">
    <property type="entry name" value="TRANSCRIPTION TERMINATION FACTOR RHO"/>
    <property type="match status" value="1"/>
</dbReference>
<dbReference type="GO" id="GO:0008186">
    <property type="term" value="F:ATP-dependent activity, acting on RNA"/>
    <property type="evidence" value="ECO:0007669"/>
    <property type="project" value="InterPro"/>
</dbReference>
<gene>
    <name evidence="2" type="ORF">S01H1_28609</name>
</gene>
<dbReference type="SUPFAM" id="SSF52540">
    <property type="entry name" value="P-loop containing nucleoside triphosphate hydrolases"/>
    <property type="match status" value="1"/>
</dbReference>
<dbReference type="GO" id="GO:0003723">
    <property type="term" value="F:RNA binding"/>
    <property type="evidence" value="ECO:0007669"/>
    <property type="project" value="InterPro"/>
</dbReference>
<protein>
    <recommendedName>
        <fullName evidence="1">ATPase F1/V1/A1 complex alpha/beta subunit nucleotide-binding domain-containing protein</fullName>
    </recommendedName>
</protein>
<name>X0VCG9_9ZZZZ</name>
<dbReference type="InterPro" id="IPR004665">
    <property type="entry name" value="Term_rho"/>
</dbReference>
<dbReference type="GO" id="GO:0006353">
    <property type="term" value="P:DNA-templated transcription termination"/>
    <property type="evidence" value="ECO:0007669"/>
    <property type="project" value="InterPro"/>
</dbReference>
<dbReference type="InterPro" id="IPR027417">
    <property type="entry name" value="P-loop_NTPase"/>
</dbReference>
<dbReference type="Pfam" id="PF00006">
    <property type="entry name" value="ATP-synt_ab"/>
    <property type="match status" value="1"/>
</dbReference>
<feature type="domain" description="ATPase F1/V1/A1 complex alpha/beta subunit nucleotide-binding" evidence="1">
    <location>
        <begin position="5"/>
        <end position="113"/>
    </location>
</feature>
<comment type="caution">
    <text evidence="2">The sequence shown here is derived from an EMBL/GenBank/DDBJ whole genome shotgun (WGS) entry which is preliminary data.</text>
</comment>
<evidence type="ECO:0000313" key="2">
    <source>
        <dbReference type="EMBL" id="GAF98280.1"/>
    </source>
</evidence>
<proteinExistence type="predicted"/>
<evidence type="ECO:0000259" key="1">
    <source>
        <dbReference type="Pfam" id="PF00006"/>
    </source>
</evidence>
<organism evidence="2">
    <name type="scientific">marine sediment metagenome</name>
    <dbReference type="NCBI Taxonomy" id="412755"/>
    <lineage>
        <taxon>unclassified sequences</taxon>
        <taxon>metagenomes</taxon>
        <taxon>ecological metagenomes</taxon>
    </lineage>
</organism>
<dbReference type="InterPro" id="IPR000194">
    <property type="entry name" value="ATPase_F1/V1/A1_a/bsu_nucl-bd"/>
</dbReference>
<dbReference type="PANTHER" id="PTHR46425:SF1">
    <property type="entry name" value="TRANSCRIPTION TERMINATION FACTOR RHO"/>
    <property type="match status" value="1"/>
</dbReference>
<feature type="non-terminal residue" evidence="2">
    <location>
        <position position="1"/>
    </location>
</feature>
<accession>X0VCG9</accession>
<reference evidence="2" key="1">
    <citation type="journal article" date="2014" name="Front. Microbiol.">
        <title>High frequency of phylogenetically diverse reductive dehalogenase-homologous genes in deep subseafloor sedimentary metagenomes.</title>
        <authorList>
            <person name="Kawai M."/>
            <person name="Futagami T."/>
            <person name="Toyoda A."/>
            <person name="Takaki Y."/>
            <person name="Nishi S."/>
            <person name="Hori S."/>
            <person name="Arai W."/>
            <person name="Tsubouchi T."/>
            <person name="Morono Y."/>
            <person name="Uchiyama I."/>
            <person name="Ito T."/>
            <person name="Fujiyama A."/>
            <person name="Inagaki F."/>
            <person name="Takami H."/>
        </authorList>
    </citation>
    <scope>NUCLEOTIDE SEQUENCE</scope>
    <source>
        <strain evidence="2">Expedition CK06-06</strain>
    </source>
</reference>